<dbReference type="GO" id="GO:0000793">
    <property type="term" value="C:condensed chromosome"/>
    <property type="evidence" value="ECO:0007669"/>
    <property type="project" value="TreeGrafter"/>
</dbReference>
<dbReference type="Pfam" id="PF12719">
    <property type="entry name" value="Cnd3"/>
    <property type="match status" value="1"/>
</dbReference>
<dbReference type="GO" id="GO:0051301">
    <property type="term" value="P:cell division"/>
    <property type="evidence" value="ECO:0007669"/>
    <property type="project" value="UniProtKB-KW"/>
</dbReference>
<dbReference type="GO" id="GO:0007076">
    <property type="term" value="P:mitotic chromosome condensation"/>
    <property type="evidence" value="ECO:0007669"/>
    <property type="project" value="InterPro"/>
</dbReference>
<keyword evidence="4" id="KW-0132">Cell division</keyword>
<dbReference type="Proteomes" id="UP000054144">
    <property type="component" value="Unassembled WGS sequence"/>
</dbReference>
<evidence type="ECO:0000256" key="5">
    <source>
        <dbReference type="ARBA" id="ARBA00022776"/>
    </source>
</evidence>
<proteinExistence type="inferred from homology"/>
<evidence type="ECO:0000313" key="11">
    <source>
        <dbReference type="EMBL" id="KIY53262.1"/>
    </source>
</evidence>
<feature type="region of interest" description="Disordered" evidence="9">
    <location>
        <begin position="496"/>
        <end position="533"/>
    </location>
</feature>
<keyword evidence="8" id="KW-0175">Coiled coil</keyword>
<dbReference type="PANTHER" id="PTHR14418">
    <property type="entry name" value="CONDENSIN COMPLEX SUBUNIT 3-RELATED"/>
    <property type="match status" value="1"/>
</dbReference>
<dbReference type="PANTHER" id="PTHR14418:SF5">
    <property type="entry name" value="CONDENSIN COMPLEX SUBUNIT 3"/>
    <property type="match status" value="1"/>
</dbReference>
<dbReference type="InterPro" id="IPR011989">
    <property type="entry name" value="ARM-like"/>
</dbReference>
<evidence type="ECO:0000256" key="7">
    <source>
        <dbReference type="ARBA" id="ARBA00023306"/>
    </source>
</evidence>
<evidence type="ECO:0000256" key="1">
    <source>
        <dbReference type="ARBA" id="ARBA00004286"/>
    </source>
</evidence>
<keyword evidence="6" id="KW-0226">DNA condensation</keyword>
<dbReference type="OrthoDB" id="27187at2759"/>
<evidence type="ECO:0000256" key="6">
    <source>
        <dbReference type="ARBA" id="ARBA00023067"/>
    </source>
</evidence>
<protein>
    <recommendedName>
        <fullName evidence="10">Nuclear condensin complex subunit 3 C-terminal domain-containing protein</fullName>
    </recommendedName>
</protein>
<sequence length="838" mass="93467">MATSIGNVLNEVQSTVANHGKNAVALWKVHERAIQAGRHEEKEFINAFLALLTRVMTIKKGTVPAERLVKFVGTYAASLESKQSGRFLPRLLLWICTGFDCRDKIVRFRTVQIASECVAHLGELDEDIFETLHESLVARLSDKEPTVRVPAAVALARLLGEDENDELLSTLLNRLDRDPAPEVRRAILLNLPLFSRVIPHVLQRTRDVDPLTRKLVYTSVLAKLEHPRRLTLAQRELTVRTGLGDREPGVRVAAARLVTRWFDLVQTEVMEQLSDVQLDDGKIMRAFLAFLALFDVVGPAVDTRAVATDAALAVFVTRPSLTDGFIFSPDYWKDLTPERAVLARVFMEDCLAGDDGSKKRGLNGLERLDAAQMPVVSAFALLLQDRYNLLLSALTALEDSSNAEKTAEDLEDALAQAETILSELLRMSMRLDYADESGRRRVFAVVKDMLTHARLLPGLIGPCLDVMLRIMDSERDLIRIIVEVIVDLRDEASEGSARSGRSASVQSRSGSRERSRSMRRPKTREDMSPAERARADATDMRCLALCIGMLERVHGTFEDNSTLEGVLADLIVPAVKRKESVMREKGLIALGLCCLIARKMAISSFQLFLSQVQAAPPNLKLKVLQIVLDLLIMYDTEFLGSDEDVVSTASNIITFLLQTLQNDDTAPIQAVICVGLAKLLLAGIITDRRVIISLLIAYVSPATSDNLELRQCLSYFFPVYYGASSENQRRVQSVFIKALDLVIRAHEELASDPDIDMVEQHMVSPLQFATMLIEWTDPQQRVEVQQPKTDKDRFVVLLYTEAYTNATSREAIESDVNVHGDLAIDILVAFYDEERTGE</sequence>
<name>A0A0D7ANX4_9AGAR</name>
<evidence type="ECO:0000313" key="12">
    <source>
        <dbReference type="Proteomes" id="UP000054144"/>
    </source>
</evidence>
<feature type="compositionally biased region" description="Low complexity" evidence="9">
    <location>
        <begin position="496"/>
        <end position="509"/>
    </location>
</feature>
<dbReference type="EMBL" id="KN881627">
    <property type="protein sequence ID" value="KIY53262.1"/>
    <property type="molecule type" value="Genomic_DNA"/>
</dbReference>
<dbReference type="SUPFAM" id="SSF48371">
    <property type="entry name" value="ARM repeat"/>
    <property type="match status" value="1"/>
</dbReference>
<evidence type="ECO:0000256" key="4">
    <source>
        <dbReference type="ARBA" id="ARBA00022618"/>
    </source>
</evidence>
<comment type="similarity">
    <text evidence="2">Belongs to the CND3 (condensin subunit 3) family.</text>
</comment>
<evidence type="ECO:0000256" key="9">
    <source>
        <dbReference type="SAM" id="MobiDB-lite"/>
    </source>
</evidence>
<accession>A0A0D7ANX4</accession>
<keyword evidence="3" id="KW-0158">Chromosome</keyword>
<evidence type="ECO:0000256" key="8">
    <source>
        <dbReference type="SAM" id="Coils"/>
    </source>
</evidence>
<feature type="coiled-coil region" evidence="8">
    <location>
        <begin position="400"/>
        <end position="427"/>
    </location>
</feature>
<keyword evidence="7" id="KW-0131">Cell cycle</keyword>
<dbReference type="AlphaFoldDB" id="A0A0D7ANX4"/>
<dbReference type="Gene3D" id="1.25.10.10">
    <property type="entry name" value="Leucine-rich Repeat Variant"/>
    <property type="match status" value="1"/>
</dbReference>
<evidence type="ECO:0000256" key="3">
    <source>
        <dbReference type="ARBA" id="ARBA00022454"/>
    </source>
</evidence>
<feature type="compositionally biased region" description="Basic and acidic residues" evidence="9">
    <location>
        <begin position="523"/>
        <end position="533"/>
    </location>
</feature>
<keyword evidence="12" id="KW-1185">Reference proteome</keyword>
<comment type="subcellular location">
    <subcellularLocation>
        <location evidence="1">Chromosome</location>
    </subcellularLocation>
</comment>
<dbReference type="InterPro" id="IPR027165">
    <property type="entry name" value="CND3"/>
</dbReference>
<dbReference type="GO" id="GO:0000796">
    <property type="term" value="C:condensin complex"/>
    <property type="evidence" value="ECO:0007669"/>
    <property type="project" value="InterPro"/>
</dbReference>
<keyword evidence="5" id="KW-0498">Mitosis</keyword>
<evidence type="ECO:0000256" key="2">
    <source>
        <dbReference type="ARBA" id="ARBA00006533"/>
    </source>
</evidence>
<feature type="domain" description="Nuclear condensin complex subunit 3 C-terminal" evidence="10">
    <location>
        <begin position="541"/>
        <end position="835"/>
    </location>
</feature>
<dbReference type="InterPro" id="IPR025977">
    <property type="entry name" value="Cnd3_C"/>
</dbReference>
<reference evidence="11 12" key="1">
    <citation type="journal article" date="2015" name="Fungal Genet. Biol.">
        <title>Evolution of novel wood decay mechanisms in Agaricales revealed by the genome sequences of Fistulina hepatica and Cylindrobasidium torrendii.</title>
        <authorList>
            <person name="Floudas D."/>
            <person name="Held B.W."/>
            <person name="Riley R."/>
            <person name="Nagy L.G."/>
            <person name="Koehler G."/>
            <person name="Ransdell A.S."/>
            <person name="Younus H."/>
            <person name="Chow J."/>
            <person name="Chiniquy J."/>
            <person name="Lipzen A."/>
            <person name="Tritt A."/>
            <person name="Sun H."/>
            <person name="Haridas S."/>
            <person name="LaButti K."/>
            <person name="Ohm R.A."/>
            <person name="Kues U."/>
            <person name="Blanchette R.A."/>
            <person name="Grigoriev I.V."/>
            <person name="Minto R.E."/>
            <person name="Hibbett D.S."/>
        </authorList>
    </citation>
    <scope>NUCLEOTIDE SEQUENCE [LARGE SCALE GENOMIC DNA]</scope>
    <source>
        <strain evidence="11 12">ATCC 64428</strain>
    </source>
</reference>
<gene>
    <name evidence="11" type="ORF">FISHEDRAFT_33685</name>
</gene>
<organism evidence="11 12">
    <name type="scientific">Fistulina hepatica ATCC 64428</name>
    <dbReference type="NCBI Taxonomy" id="1128425"/>
    <lineage>
        <taxon>Eukaryota</taxon>
        <taxon>Fungi</taxon>
        <taxon>Dikarya</taxon>
        <taxon>Basidiomycota</taxon>
        <taxon>Agaricomycotina</taxon>
        <taxon>Agaricomycetes</taxon>
        <taxon>Agaricomycetidae</taxon>
        <taxon>Agaricales</taxon>
        <taxon>Fistulinaceae</taxon>
        <taxon>Fistulina</taxon>
    </lineage>
</organism>
<evidence type="ECO:0000259" key="10">
    <source>
        <dbReference type="Pfam" id="PF12719"/>
    </source>
</evidence>
<dbReference type="InterPro" id="IPR016024">
    <property type="entry name" value="ARM-type_fold"/>
</dbReference>